<reference evidence="1" key="1">
    <citation type="submission" date="2018-05" db="EMBL/GenBank/DDBJ databases">
        <authorList>
            <person name="Lanie J.A."/>
            <person name="Ng W.-L."/>
            <person name="Kazmierczak K.M."/>
            <person name="Andrzejewski T.M."/>
            <person name="Davidsen T.M."/>
            <person name="Wayne K.J."/>
            <person name="Tettelin H."/>
            <person name="Glass J.I."/>
            <person name="Rusch D."/>
            <person name="Podicherti R."/>
            <person name="Tsui H.-C.T."/>
            <person name="Winkler M.E."/>
        </authorList>
    </citation>
    <scope>NUCLEOTIDE SEQUENCE</scope>
</reference>
<proteinExistence type="predicted"/>
<dbReference type="InterPro" id="IPR011047">
    <property type="entry name" value="Quinoprotein_ADH-like_sf"/>
</dbReference>
<name>A0A382WTA5_9ZZZZ</name>
<sequence length="80" mass="8751">MRHGRSAFLLLAVVVSSPVASSAQDDPLDYPQWRGANRDGGAAAFVEPSTWPTQLTRRWQVETGLGYATPILVGDQVYTF</sequence>
<dbReference type="AlphaFoldDB" id="A0A382WTA5"/>
<protein>
    <recommendedName>
        <fullName evidence="2">Pyrrolo-quinoline quinone</fullName>
    </recommendedName>
</protein>
<accession>A0A382WTA5</accession>
<feature type="non-terminal residue" evidence="1">
    <location>
        <position position="80"/>
    </location>
</feature>
<evidence type="ECO:0008006" key="2">
    <source>
        <dbReference type="Google" id="ProtNLM"/>
    </source>
</evidence>
<dbReference type="EMBL" id="UINC01162263">
    <property type="protein sequence ID" value="SVD61923.1"/>
    <property type="molecule type" value="Genomic_DNA"/>
</dbReference>
<dbReference type="SUPFAM" id="SSF50998">
    <property type="entry name" value="Quinoprotein alcohol dehydrogenase-like"/>
    <property type="match status" value="1"/>
</dbReference>
<gene>
    <name evidence="1" type="ORF">METZ01_LOCUS414777</name>
</gene>
<organism evidence="1">
    <name type="scientific">marine metagenome</name>
    <dbReference type="NCBI Taxonomy" id="408172"/>
    <lineage>
        <taxon>unclassified sequences</taxon>
        <taxon>metagenomes</taxon>
        <taxon>ecological metagenomes</taxon>
    </lineage>
</organism>
<evidence type="ECO:0000313" key="1">
    <source>
        <dbReference type="EMBL" id="SVD61923.1"/>
    </source>
</evidence>